<dbReference type="AlphaFoldDB" id="E3MVY4"/>
<dbReference type="OrthoDB" id="342024at2759"/>
<evidence type="ECO:0000256" key="8">
    <source>
        <dbReference type="ARBA" id="ARBA00023134"/>
    </source>
</evidence>
<dbReference type="Proteomes" id="UP000008281">
    <property type="component" value="Unassembled WGS sequence"/>
</dbReference>
<dbReference type="SUPFAM" id="SSF52540">
    <property type="entry name" value="P-loop containing nucleoside triphosphate hydrolases"/>
    <property type="match status" value="1"/>
</dbReference>
<evidence type="ECO:0000256" key="5">
    <source>
        <dbReference type="ARBA" id="ARBA00022741"/>
    </source>
</evidence>
<comment type="subcellular location">
    <subcellularLocation>
        <location evidence="1">Cytoplasm</location>
    </subcellularLocation>
</comment>
<evidence type="ECO:0000256" key="10">
    <source>
        <dbReference type="SAM" id="MobiDB-lite"/>
    </source>
</evidence>
<dbReference type="Gene3D" id="3.40.50.300">
    <property type="entry name" value="P-loop containing nucleotide triphosphate hydrolases"/>
    <property type="match status" value="1"/>
</dbReference>
<feature type="domain" description="Tr-type G" evidence="11">
    <location>
        <begin position="132"/>
        <end position="350"/>
    </location>
</feature>
<dbReference type="GO" id="GO:0006412">
    <property type="term" value="P:translation"/>
    <property type="evidence" value="ECO:0007669"/>
    <property type="project" value="UniProtKB-KW"/>
</dbReference>
<keyword evidence="4" id="KW-0597">Phosphoprotein</keyword>
<dbReference type="InterPro" id="IPR054696">
    <property type="entry name" value="GTP-eEF1A_C"/>
</dbReference>
<keyword evidence="6" id="KW-0378">Hydrolase</keyword>
<dbReference type="Pfam" id="PF22594">
    <property type="entry name" value="GTP-eEF1A_C"/>
    <property type="match status" value="1"/>
</dbReference>
<dbReference type="InterPro" id="IPR027417">
    <property type="entry name" value="P-loop_NTPase"/>
</dbReference>
<evidence type="ECO:0000313" key="13">
    <source>
        <dbReference type="Proteomes" id="UP000008281"/>
    </source>
</evidence>
<dbReference type="GO" id="GO:0003924">
    <property type="term" value="F:GTPase activity"/>
    <property type="evidence" value="ECO:0007669"/>
    <property type="project" value="InterPro"/>
</dbReference>
<dbReference type="InterPro" id="IPR009001">
    <property type="entry name" value="Transl_elong_EF1A/Init_IF2_C"/>
</dbReference>
<accession>E3MVY4</accession>
<dbReference type="PROSITE" id="PS51722">
    <property type="entry name" value="G_TR_2"/>
    <property type="match status" value="1"/>
</dbReference>
<dbReference type="SUPFAM" id="SSF50447">
    <property type="entry name" value="Translation proteins"/>
    <property type="match status" value="1"/>
</dbReference>
<evidence type="ECO:0000256" key="2">
    <source>
        <dbReference type="ARBA" id="ARBA00007249"/>
    </source>
</evidence>
<evidence type="ECO:0000256" key="7">
    <source>
        <dbReference type="ARBA" id="ARBA00022917"/>
    </source>
</evidence>
<gene>
    <name evidence="12" type="ORF">CRE_23590</name>
</gene>
<keyword evidence="7" id="KW-0648">Protein biosynthesis</keyword>
<keyword evidence="8" id="KW-0342">GTP-binding</keyword>
<evidence type="ECO:0000256" key="6">
    <source>
        <dbReference type="ARBA" id="ARBA00022801"/>
    </source>
</evidence>
<dbReference type="InterPro" id="IPR000795">
    <property type="entry name" value="T_Tr_GTP-bd_dom"/>
</dbReference>
<evidence type="ECO:0000256" key="9">
    <source>
        <dbReference type="ARBA" id="ARBA00049117"/>
    </source>
</evidence>
<dbReference type="PANTHER" id="PTHR23115">
    <property type="entry name" value="TRANSLATION FACTOR"/>
    <property type="match status" value="1"/>
</dbReference>
<dbReference type="Gene3D" id="2.40.30.10">
    <property type="entry name" value="Translation factors"/>
    <property type="match status" value="2"/>
</dbReference>
<dbReference type="CDD" id="cd04093">
    <property type="entry name" value="HBS1_C_III"/>
    <property type="match status" value="1"/>
</dbReference>
<dbReference type="CDD" id="cd01883">
    <property type="entry name" value="EF1_alpha"/>
    <property type="match status" value="1"/>
</dbReference>
<feature type="region of interest" description="Disordered" evidence="10">
    <location>
        <begin position="58"/>
        <end position="82"/>
    </location>
</feature>
<dbReference type="OMA" id="FCICGRI"/>
<evidence type="ECO:0000256" key="4">
    <source>
        <dbReference type="ARBA" id="ARBA00022553"/>
    </source>
</evidence>
<comment type="similarity">
    <text evidence="2">Belongs to the TRAFAC class translation factor GTPase superfamily. Classic translation factor GTPase family. EF-Tu/EF-1A subfamily.</text>
</comment>
<proteinExistence type="inferred from homology"/>
<sequence>MSRHRNIRRMIIEHEREDYYDDYEDYEDEEETENQYTYHNRKPTAVPLGRRAPFVQQNQKHAKKQNNGQCAPLNEPKKTEQVKDVLRESATPAMSKKSSEMDLTEYRRNQLLNIARAPFVPRRTAKPRLVRKDLINLIVVGHVDAGKSTLMGHLLHDLDVVDTRTIDKYKRDAARSGKASFAYAWVLDETEEERERGVTMDIGRTSFETENRRIVLLDAPGHKDFISNMITGTSQADAAILVVNATTGEFETGFENGGQTKEHALLLRSLGVTQLVVAISKLDTVEWSYDRYEEIRNSLSVFLTRHAGFSKPIFVPVSGFTGENLVKRMNLSWYDGPCLLELMNSFVAPKLSFGGLLRIGISDVHKVSENQVVVSGKVESGEVEKDDKVYIMPSVTPATIKECAGNIGAAQYVTGDFIMFTLQGTFEPESVQVGSVVVKSGPDTLIPGRKFQVRLVVFEIATPIIKVKSILLFFSIFFSFFQGAKYELYAHSLCIPCTFTKLIHTIDKSNGEVLKEKPRFISRGMSAVVEIETDHDVAIESFTSCRALGRVTFRSGGNTIAAGIVEKTITPQ</sequence>
<dbReference type="GO" id="GO:0005525">
    <property type="term" value="F:GTP binding"/>
    <property type="evidence" value="ECO:0007669"/>
    <property type="project" value="UniProtKB-KW"/>
</dbReference>
<dbReference type="FunFam" id="3.40.50.300:FF:000204">
    <property type="entry name" value="Translation elongation factor Tu"/>
    <property type="match status" value="1"/>
</dbReference>
<evidence type="ECO:0000256" key="3">
    <source>
        <dbReference type="ARBA" id="ARBA00022490"/>
    </source>
</evidence>
<dbReference type="Pfam" id="PF00009">
    <property type="entry name" value="GTP_EFTU"/>
    <property type="match status" value="1"/>
</dbReference>
<dbReference type="InterPro" id="IPR009000">
    <property type="entry name" value="Transl_B-barrel_sf"/>
</dbReference>
<dbReference type="HOGENOM" id="CLU_007265_3_2_1"/>
<keyword evidence="3" id="KW-0963">Cytoplasm</keyword>
<evidence type="ECO:0000313" key="12">
    <source>
        <dbReference type="EMBL" id="EFP10294.1"/>
    </source>
</evidence>
<evidence type="ECO:0000259" key="11">
    <source>
        <dbReference type="PROSITE" id="PS51722"/>
    </source>
</evidence>
<name>E3MVY4_CAERE</name>
<reference evidence="12" key="1">
    <citation type="submission" date="2007-07" db="EMBL/GenBank/DDBJ databases">
        <title>PCAP assembly of the Caenorhabditis remanei genome.</title>
        <authorList>
            <consortium name="The Caenorhabditis remanei Sequencing Consortium"/>
            <person name="Wilson R.K."/>
        </authorList>
    </citation>
    <scope>NUCLEOTIDE SEQUENCE [LARGE SCALE GENOMIC DNA]</scope>
    <source>
        <strain evidence="12">PB4641</strain>
    </source>
</reference>
<dbReference type="InParanoid" id="E3MVY4"/>
<dbReference type="InterPro" id="IPR050100">
    <property type="entry name" value="TRAFAC_GTPase_members"/>
</dbReference>
<dbReference type="GO" id="GO:0005737">
    <property type="term" value="C:cytoplasm"/>
    <property type="evidence" value="ECO:0007669"/>
    <property type="project" value="UniProtKB-SubCell"/>
</dbReference>
<dbReference type="eggNOG" id="KOG0458">
    <property type="taxonomic scope" value="Eukaryota"/>
</dbReference>
<keyword evidence="13" id="KW-1185">Reference proteome</keyword>
<evidence type="ECO:0000256" key="1">
    <source>
        <dbReference type="ARBA" id="ARBA00004496"/>
    </source>
</evidence>
<protein>
    <recommendedName>
        <fullName evidence="11">Tr-type G domain-containing protein</fullName>
    </recommendedName>
</protein>
<dbReference type="SUPFAM" id="SSF50465">
    <property type="entry name" value="EF-Tu/eEF-1alpha/eIF2-gamma C-terminal domain"/>
    <property type="match status" value="1"/>
</dbReference>
<keyword evidence="5" id="KW-0547">Nucleotide-binding</keyword>
<dbReference type="EMBL" id="DS268484">
    <property type="protein sequence ID" value="EFP10294.1"/>
    <property type="molecule type" value="Genomic_DNA"/>
</dbReference>
<dbReference type="STRING" id="31234.E3MVY4"/>
<dbReference type="PRINTS" id="PR00315">
    <property type="entry name" value="ELONGATNFCT"/>
</dbReference>
<comment type="catalytic activity">
    <reaction evidence="9">
        <text>GTP + H2O = GDP + phosphate + H(+)</text>
        <dbReference type="Rhea" id="RHEA:19669"/>
        <dbReference type="ChEBI" id="CHEBI:15377"/>
        <dbReference type="ChEBI" id="CHEBI:15378"/>
        <dbReference type="ChEBI" id="CHEBI:37565"/>
        <dbReference type="ChEBI" id="CHEBI:43474"/>
        <dbReference type="ChEBI" id="CHEBI:58189"/>
    </reaction>
    <physiologicalReaction direction="left-to-right" evidence="9">
        <dbReference type="Rhea" id="RHEA:19670"/>
    </physiologicalReaction>
</comment>
<organism evidence="13">
    <name type="scientific">Caenorhabditis remanei</name>
    <name type="common">Caenorhabditis vulgaris</name>
    <dbReference type="NCBI Taxonomy" id="31234"/>
    <lineage>
        <taxon>Eukaryota</taxon>
        <taxon>Metazoa</taxon>
        <taxon>Ecdysozoa</taxon>
        <taxon>Nematoda</taxon>
        <taxon>Chromadorea</taxon>
        <taxon>Rhabditida</taxon>
        <taxon>Rhabditina</taxon>
        <taxon>Rhabditomorpha</taxon>
        <taxon>Rhabditoidea</taxon>
        <taxon>Rhabditidae</taxon>
        <taxon>Peloderinae</taxon>
        <taxon>Caenorhabditis</taxon>
    </lineage>
</organism>